<comment type="function">
    <text evidence="8">F(1)F(0) ATP synthase produces ATP from ADP in the presence of a proton or sodium gradient. F-type ATPases consist of two structural domains, F(1) containing the extramembraneous catalytic core and F(0) containing the membrane proton channel, linked together by a central stalk and a peripheral stalk. During catalysis, ATP synthesis in the catalytic domain of F(1) is coupled via a rotary mechanism of the central stalk subunits to proton translocation.</text>
</comment>
<evidence type="ECO:0000313" key="9">
    <source>
        <dbReference type="EMBL" id="AEP35943.1"/>
    </source>
</evidence>
<dbReference type="Pfam" id="PF00213">
    <property type="entry name" value="OSCP"/>
    <property type="match status" value="1"/>
</dbReference>
<dbReference type="InterPro" id="IPR000711">
    <property type="entry name" value="ATPase_OSCP/dsu"/>
</dbReference>
<keyword evidence="8" id="KW-0997">Cell inner membrane</keyword>
<dbReference type="OrthoDB" id="9816221at2"/>
<dbReference type="NCBIfam" id="NF004402">
    <property type="entry name" value="PRK05758.2-2"/>
    <property type="match status" value="1"/>
</dbReference>
<keyword evidence="5 8" id="KW-0472">Membrane</keyword>
<dbReference type="GO" id="GO:0016787">
    <property type="term" value="F:hydrolase activity"/>
    <property type="evidence" value="ECO:0007669"/>
    <property type="project" value="UniProtKB-KW"/>
</dbReference>
<dbReference type="Gene3D" id="1.10.520.20">
    <property type="entry name" value="N-terminal domain of the delta subunit of the F1F0-ATP synthase"/>
    <property type="match status" value="1"/>
</dbReference>
<dbReference type="RefSeq" id="WP_014110842.1">
    <property type="nucleotide sequence ID" value="NC_016043.1"/>
</dbReference>
<keyword evidence="9" id="KW-0378">Hydrolase</keyword>
<keyword evidence="6 8" id="KW-0139">CF(1)</keyword>
<evidence type="ECO:0000256" key="6">
    <source>
        <dbReference type="ARBA" id="ARBA00023196"/>
    </source>
</evidence>
<dbReference type="GO" id="GO:0045259">
    <property type="term" value="C:proton-transporting ATP synthase complex"/>
    <property type="evidence" value="ECO:0007669"/>
    <property type="project" value="UniProtKB-KW"/>
</dbReference>
<evidence type="ECO:0000256" key="2">
    <source>
        <dbReference type="ARBA" id="ARBA00022448"/>
    </source>
</evidence>
<comment type="function">
    <text evidence="8">This protein is part of the stalk that links CF(0) to CF(1). It either transmits conformational changes from CF(0) to CF(1) or is implicated in proton conduction.</text>
</comment>
<evidence type="ECO:0000313" key="10">
    <source>
        <dbReference type="Proteomes" id="UP000009284"/>
    </source>
</evidence>
<sequence>MAELSTLARPYAEAIYGTAQNTNAVSTWSPILAELAQLASHEDVLAMLHDPLLSKEQRKKVFLDLISTQDKPKELEEFVEVLIINNRVEALPEIAELYEILKSKNEGSAVAQIITAFEISDSQLNEILSGLERKFGTKLKPEVIIDKSIIGGIRVVVGDQVLDTSVQAQLERLRESLAAQ</sequence>
<evidence type="ECO:0000256" key="7">
    <source>
        <dbReference type="ARBA" id="ARBA00023310"/>
    </source>
</evidence>
<accession>G4QDC6</accession>
<dbReference type="AlphaFoldDB" id="G4QDC6"/>
<dbReference type="HAMAP" id="MF_01416">
    <property type="entry name" value="ATP_synth_delta_bact"/>
    <property type="match status" value="1"/>
</dbReference>
<dbReference type="SUPFAM" id="SSF47928">
    <property type="entry name" value="N-terminal domain of the delta subunit of the F1F0-ATP synthase"/>
    <property type="match status" value="1"/>
</dbReference>
<keyword evidence="7 8" id="KW-0066">ATP synthesis</keyword>
<gene>
    <name evidence="8" type="primary">atpH</name>
    <name evidence="9" type="ordered locus">TASI_0152</name>
</gene>
<keyword evidence="2 8" id="KW-0813">Transport</keyword>
<dbReference type="PRINTS" id="PR00125">
    <property type="entry name" value="ATPASEDELTA"/>
</dbReference>
<keyword evidence="3 8" id="KW-0375">Hydrogen ion transport</keyword>
<evidence type="ECO:0000256" key="8">
    <source>
        <dbReference type="HAMAP-Rule" id="MF_01416"/>
    </source>
</evidence>
<evidence type="ECO:0000256" key="4">
    <source>
        <dbReference type="ARBA" id="ARBA00023065"/>
    </source>
</evidence>
<dbReference type="STRING" id="1008459.TASI_0152"/>
<comment type="subunit">
    <text evidence="8">F-type ATPases have 2 components, F(1) - the catalytic core - and F(0) - the membrane proton channel. F(1) has five subunits: alpha(3), beta(3), gamma(1), delta(1), epsilon(1). F(0) has three main subunits: a(1), b(2) and c(10-14). The alpha and beta chains form an alternating ring which encloses part of the gamma chain. F(1) is attached to F(0) by a central stalk formed by the gamma and epsilon chains, while a peripheral stalk is formed by the delta and b chains.</text>
</comment>
<dbReference type="NCBIfam" id="TIGR01145">
    <property type="entry name" value="ATP_synt_delta"/>
    <property type="match status" value="1"/>
</dbReference>
<keyword evidence="8" id="KW-1003">Cell membrane</keyword>
<dbReference type="GO" id="GO:0046933">
    <property type="term" value="F:proton-transporting ATP synthase activity, rotational mechanism"/>
    <property type="evidence" value="ECO:0007669"/>
    <property type="project" value="UniProtKB-UniRule"/>
</dbReference>
<dbReference type="PANTHER" id="PTHR11910">
    <property type="entry name" value="ATP SYNTHASE DELTA CHAIN"/>
    <property type="match status" value="1"/>
</dbReference>
<keyword evidence="4 8" id="KW-0406">Ion transport</keyword>
<protein>
    <recommendedName>
        <fullName evidence="8">ATP synthase subunit delta</fullName>
    </recommendedName>
    <alternativeName>
        <fullName evidence="8">ATP synthase F(1) sector subunit delta</fullName>
    </alternativeName>
    <alternativeName>
        <fullName evidence="8">F-type ATPase subunit delta</fullName>
        <shortName evidence="8">F-ATPase subunit delta</shortName>
    </alternativeName>
</protein>
<comment type="subcellular location">
    <subcellularLocation>
        <location evidence="8">Cell inner membrane</location>
        <topology evidence="8">Peripheral membrane protein</topology>
    </subcellularLocation>
    <subcellularLocation>
        <location evidence="1">Membrane</location>
    </subcellularLocation>
</comment>
<dbReference type="KEGG" id="tas:TASI_0152"/>
<organism evidence="9 10">
    <name type="scientific">Taylorella asinigenitalis (strain MCE3)</name>
    <dbReference type="NCBI Taxonomy" id="1008459"/>
    <lineage>
        <taxon>Bacteria</taxon>
        <taxon>Pseudomonadati</taxon>
        <taxon>Pseudomonadota</taxon>
        <taxon>Betaproteobacteria</taxon>
        <taxon>Burkholderiales</taxon>
        <taxon>Alcaligenaceae</taxon>
        <taxon>Taylorella</taxon>
    </lineage>
</organism>
<proteinExistence type="inferred from homology"/>
<dbReference type="Proteomes" id="UP000009284">
    <property type="component" value="Chromosome"/>
</dbReference>
<dbReference type="EMBL" id="CP003059">
    <property type="protein sequence ID" value="AEP35943.1"/>
    <property type="molecule type" value="Genomic_DNA"/>
</dbReference>
<dbReference type="InterPro" id="IPR026015">
    <property type="entry name" value="ATP_synth_OSCP/delta_N_sf"/>
</dbReference>
<name>G4QDC6_TAYAM</name>
<dbReference type="HOGENOM" id="CLU_085114_3_0_4"/>
<dbReference type="GO" id="GO:0005886">
    <property type="term" value="C:plasma membrane"/>
    <property type="evidence" value="ECO:0007669"/>
    <property type="project" value="UniProtKB-SubCell"/>
</dbReference>
<evidence type="ECO:0000256" key="1">
    <source>
        <dbReference type="ARBA" id="ARBA00004370"/>
    </source>
</evidence>
<reference key="1">
    <citation type="submission" date="2011-09" db="EMBL/GenBank/DDBJ databases">
        <title>Genomic characterization of the Taylorella genus.</title>
        <authorList>
            <person name="Hebert L."/>
            <person name="Moumen B."/>
            <person name="Pons N."/>
            <person name="Duquesne F."/>
            <person name="Breuil M.-F."/>
            <person name="Goux D."/>
            <person name="Batto J.-M."/>
            <person name="Renault P."/>
            <person name="Laugier C."/>
            <person name="Petry S."/>
        </authorList>
    </citation>
    <scope>NUCLEOTIDE SEQUENCE</scope>
    <source>
        <strain>MCE3</strain>
    </source>
</reference>
<evidence type="ECO:0000256" key="3">
    <source>
        <dbReference type="ARBA" id="ARBA00022781"/>
    </source>
</evidence>
<dbReference type="eggNOG" id="COG0712">
    <property type="taxonomic scope" value="Bacteria"/>
</dbReference>
<reference evidence="9 10" key="2">
    <citation type="journal article" date="2012" name="PLoS ONE">
        <title>Genomic characterization of the taylorella genus.</title>
        <authorList>
            <person name="Hebert L."/>
            <person name="Moumen B."/>
            <person name="Pons N."/>
            <person name="Duquesne F."/>
            <person name="Breuil M.F."/>
            <person name="Goux D."/>
            <person name="Batto J.M."/>
            <person name="Laugier C."/>
            <person name="Renault P."/>
            <person name="Petry S."/>
        </authorList>
    </citation>
    <scope>NUCLEOTIDE SEQUENCE [LARGE SCALE GENOMIC DNA]</scope>
    <source>
        <strain evidence="9 10">MCE3</strain>
    </source>
</reference>
<comment type="similarity">
    <text evidence="8">Belongs to the ATPase delta chain family.</text>
</comment>
<evidence type="ECO:0000256" key="5">
    <source>
        <dbReference type="ARBA" id="ARBA00023136"/>
    </source>
</evidence>
<keyword evidence="10" id="KW-1185">Reference proteome</keyword>